<organism evidence="13 14">
    <name type="scientific">Coraliomargarita algicola</name>
    <dbReference type="NCBI Taxonomy" id="3092156"/>
    <lineage>
        <taxon>Bacteria</taxon>
        <taxon>Pseudomonadati</taxon>
        <taxon>Verrucomicrobiota</taxon>
        <taxon>Opitutia</taxon>
        <taxon>Puniceicoccales</taxon>
        <taxon>Coraliomargaritaceae</taxon>
        <taxon>Coraliomargarita</taxon>
    </lineage>
</organism>
<evidence type="ECO:0000313" key="13">
    <source>
        <dbReference type="EMBL" id="WPJ96072.1"/>
    </source>
</evidence>
<evidence type="ECO:0000256" key="6">
    <source>
        <dbReference type="ARBA" id="ARBA00022917"/>
    </source>
</evidence>
<dbReference type="InterPro" id="IPR023585">
    <property type="entry name" value="Ile-tRNA-ligase_type1"/>
</dbReference>
<evidence type="ECO:0000256" key="7">
    <source>
        <dbReference type="ARBA" id="ARBA00023146"/>
    </source>
</evidence>
<comment type="catalytic activity">
    <reaction evidence="9 10">
        <text>tRNA(Ile) + L-isoleucine + ATP = L-isoleucyl-tRNA(Ile) + AMP + diphosphate</text>
        <dbReference type="Rhea" id="RHEA:11060"/>
        <dbReference type="Rhea" id="RHEA-COMP:9666"/>
        <dbReference type="Rhea" id="RHEA-COMP:9695"/>
        <dbReference type="ChEBI" id="CHEBI:30616"/>
        <dbReference type="ChEBI" id="CHEBI:33019"/>
        <dbReference type="ChEBI" id="CHEBI:58045"/>
        <dbReference type="ChEBI" id="CHEBI:78442"/>
        <dbReference type="ChEBI" id="CHEBI:78528"/>
        <dbReference type="ChEBI" id="CHEBI:456215"/>
        <dbReference type="EC" id="6.1.1.5"/>
    </reaction>
</comment>
<evidence type="ECO:0000256" key="8">
    <source>
        <dbReference type="ARBA" id="ARBA00025217"/>
    </source>
</evidence>
<evidence type="ECO:0000256" key="10">
    <source>
        <dbReference type="HAMAP-Rule" id="MF_02002"/>
    </source>
</evidence>
<dbReference type="InterPro" id="IPR050081">
    <property type="entry name" value="Ile-tRNA_ligase"/>
</dbReference>
<accession>A0ABZ0RKL8</accession>
<dbReference type="InterPro" id="IPR001412">
    <property type="entry name" value="aa-tRNA-synth_I_CS"/>
</dbReference>
<dbReference type="InterPro" id="IPR033708">
    <property type="entry name" value="Anticodon_Ile_BEm"/>
</dbReference>
<dbReference type="CDD" id="cd07960">
    <property type="entry name" value="Anticodon_Ia_Ile_BEm"/>
    <property type="match status" value="1"/>
</dbReference>
<comment type="subunit">
    <text evidence="10">Monomer.</text>
</comment>
<keyword evidence="2 10" id="KW-0963">Cytoplasm</keyword>
<dbReference type="PROSITE" id="PS00178">
    <property type="entry name" value="AA_TRNA_LIGASE_I"/>
    <property type="match status" value="1"/>
</dbReference>
<dbReference type="Pfam" id="PF00133">
    <property type="entry name" value="tRNA-synt_1"/>
    <property type="match status" value="1"/>
</dbReference>
<comment type="subcellular location">
    <subcellularLocation>
        <location evidence="10">Cytoplasm</location>
    </subcellularLocation>
</comment>
<evidence type="ECO:0000256" key="3">
    <source>
        <dbReference type="ARBA" id="ARBA00022598"/>
    </source>
</evidence>
<evidence type="ECO:0000256" key="1">
    <source>
        <dbReference type="ARBA" id="ARBA00006887"/>
    </source>
</evidence>
<dbReference type="SUPFAM" id="SSF47323">
    <property type="entry name" value="Anticodon-binding domain of a subclass of class I aminoacyl-tRNA synthetases"/>
    <property type="match status" value="1"/>
</dbReference>
<keyword evidence="4 10" id="KW-0547">Nucleotide-binding</keyword>
<dbReference type="Gene3D" id="1.10.730.20">
    <property type="match status" value="1"/>
</dbReference>
<comment type="similarity">
    <text evidence="1 10">Belongs to the class-I aminoacyl-tRNA synthetase family. IleS type 1 subfamily.</text>
</comment>
<evidence type="ECO:0000259" key="11">
    <source>
        <dbReference type="Pfam" id="PF00133"/>
    </source>
</evidence>
<gene>
    <name evidence="10 13" type="primary">ileS</name>
    <name evidence="13" type="ORF">SH580_21895</name>
</gene>
<dbReference type="HAMAP" id="MF_02002">
    <property type="entry name" value="Ile_tRNA_synth_type1"/>
    <property type="match status" value="1"/>
</dbReference>
<evidence type="ECO:0000313" key="14">
    <source>
        <dbReference type="Proteomes" id="UP001324993"/>
    </source>
</evidence>
<dbReference type="InterPro" id="IPR002300">
    <property type="entry name" value="aa-tRNA-synth_Ia"/>
</dbReference>
<evidence type="ECO:0000256" key="5">
    <source>
        <dbReference type="ARBA" id="ARBA00022840"/>
    </source>
</evidence>
<keyword evidence="5 10" id="KW-0067">ATP-binding</keyword>
<dbReference type="Proteomes" id="UP001324993">
    <property type="component" value="Chromosome"/>
</dbReference>
<dbReference type="PRINTS" id="PR00984">
    <property type="entry name" value="TRNASYNTHILE"/>
</dbReference>
<sequence>MAQDLKDTLNLPQTNFPMRGNLVEREPKRINHWKKIGLYDQIQAKNSGGASFILHDGPPFTNGDLHLGHALNKTLKDTILRYKWMAGYNAPYIPGWDSHGLPIEHKVSRELQDSGRTDYTPLEVRKACAKFADKYRVIQSEQFERLGVTADWANEYWTIHPEYEAAELETFANFVEQGLVYRSKKPVYWSIPCATALAEAEIEYKDHTSISIFVKLRLSEAARAKLDLPDEDSSILIWTTTPWTLPANLAVSVHPNIEYSAIKTAAHGTLIVATPLLDSVVAECKLEGVETVATFLGAQLEKLEARHPFIDRPSPILLAEYVTTESGTGCVHTAPGHGLDDYITGINNGLEVYCPLDDKGCYVDDGQVPASLVGLSVLETGDGKPSAANLGVLRIIAENGSLIAKKKIKHSYPHCWRSKTPVVFRAMDQWFIALDKKGDRARALESLDNVNFIPSWGKNRICAAVENRPDWCISRQRTWGVPIPAFYDEDGGAYMDADVIRAISQKVSQTGTNLWFEQTAAEILDGIELPADWPSPDQLKCGTDTLDVWIDSGSSHRAVLQKRPNLKWPADLYLEGSDQHRGWFQSSLWTSVIADKAAPYKNLLTHGFIVKEDGTKLSKSDGAARPLNEWIEGYGADIIRLWICSQDYRGDVPVSNKIVKNVANNYRNLRNTLRFQIGNLHDFDSAKYAVPLDQLNALDKWVLHELGLLVRKVTEAYEAYEFHRAFKDFIDPFVANTLSATYHDVLKDRLYTRSPNDPLRRSSQTAIHIIFSVFTRLIAPLVPFTADEAWSYAQNDSDFGDQPIALTDWPVVDPAWDDSETAADIRELRNFLSTQLNDRLEALRQQKAIGQSLDAKAVITGSLSNADFARLKKYEADLPELFILSEVSLIESPEASELKIEVAHADGVRCPRSWRWVPELVETEAWGAVSPRCAEALKSI</sequence>
<evidence type="ECO:0000256" key="2">
    <source>
        <dbReference type="ARBA" id="ARBA00022490"/>
    </source>
</evidence>
<dbReference type="RefSeq" id="WP_319832936.1">
    <property type="nucleotide sequence ID" value="NZ_CP138858.1"/>
</dbReference>
<dbReference type="SUPFAM" id="SSF50677">
    <property type="entry name" value="ValRS/IleRS/LeuRS editing domain"/>
    <property type="match status" value="1"/>
</dbReference>
<proteinExistence type="inferred from homology"/>
<name>A0ABZ0RKL8_9BACT</name>
<comment type="caution">
    <text evidence="10">Lacks conserved residue(s) required for the propagation of feature annotation.</text>
</comment>
<reference evidence="13 14" key="1">
    <citation type="submission" date="2023-11" db="EMBL/GenBank/DDBJ databases">
        <title>Coraliomargarita sp. nov., isolated from marine algae.</title>
        <authorList>
            <person name="Lee J.K."/>
            <person name="Baek J.H."/>
            <person name="Kim J.M."/>
            <person name="Choi D.G."/>
            <person name="Jeon C.O."/>
        </authorList>
    </citation>
    <scope>NUCLEOTIDE SEQUENCE [LARGE SCALE GENOMIC DNA]</scope>
    <source>
        <strain evidence="13 14">J2-16</strain>
    </source>
</reference>
<comment type="domain">
    <text evidence="10">IleRS has two distinct active sites: one for aminoacylation and one for editing. The misactivated valine is translocated from the active site to the editing site, which sterically excludes the correctly activated isoleucine. The single editing site contains two valyl binding pockets, one specific for each substrate (Val-AMP or Val-tRNA(Ile)).</text>
</comment>
<evidence type="ECO:0000256" key="4">
    <source>
        <dbReference type="ARBA" id="ARBA00022741"/>
    </source>
</evidence>
<dbReference type="EC" id="6.1.1.5" evidence="10"/>
<feature type="domain" description="Methionyl/Valyl/Leucyl/Isoleucyl-tRNA synthetase anticodon-binding" evidence="12">
    <location>
        <begin position="699"/>
        <end position="858"/>
    </location>
</feature>
<feature type="short sequence motif" description="'HIGH' region" evidence="10">
    <location>
        <begin position="59"/>
        <end position="69"/>
    </location>
</feature>
<feature type="binding site" evidence="10">
    <location>
        <position position="619"/>
    </location>
    <ligand>
        <name>ATP</name>
        <dbReference type="ChEBI" id="CHEBI:30616"/>
    </ligand>
</feature>
<keyword evidence="3 10" id="KW-0436">Ligase</keyword>
<dbReference type="InterPro" id="IPR013155">
    <property type="entry name" value="M/V/L/I-tRNA-synth_anticd-bd"/>
</dbReference>
<dbReference type="InterPro" id="IPR009080">
    <property type="entry name" value="tRNAsynth_Ia_anticodon-bd"/>
</dbReference>
<keyword evidence="14" id="KW-1185">Reference proteome</keyword>
<dbReference type="NCBIfam" id="TIGR00392">
    <property type="entry name" value="ileS"/>
    <property type="match status" value="1"/>
</dbReference>
<dbReference type="SUPFAM" id="SSF52374">
    <property type="entry name" value="Nucleotidylyl transferase"/>
    <property type="match status" value="1"/>
</dbReference>
<dbReference type="InterPro" id="IPR014729">
    <property type="entry name" value="Rossmann-like_a/b/a_fold"/>
</dbReference>
<comment type="function">
    <text evidence="8 10">Catalyzes the attachment of isoleucine to tRNA(Ile). As IleRS can inadvertently accommodate and process structurally similar amino acids such as valine, to avoid such errors it has two additional distinct tRNA(Ile)-dependent editing activities. One activity is designated as 'pretransfer' editing and involves the hydrolysis of activated Val-AMP. The other activity is designated 'posttransfer' editing and involves deacylation of mischarged Val-tRNA(Ile).</text>
</comment>
<keyword evidence="6 10" id="KW-0648">Protein biosynthesis</keyword>
<evidence type="ECO:0000256" key="9">
    <source>
        <dbReference type="ARBA" id="ARBA00048359"/>
    </source>
</evidence>
<dbReference type="EMBL" id="CP138858">
    <property type="protein sequence ID" value="WPJ96072.1"/>
    <property type="molecule type" value="Genomic_DNA"/>
</dbReference>
<dbReference type="Gene3D" id="3.90.740.10">
    <property type="entry name" value="Valyl/Leucyl/Isoleucyl-tRNA synthetase, editing domain"/>
    <property type="match status" value="1"/>
</dbReference>
<dbReference type="InterPro" id="IPR002301">
    <property type="entry name" value="Ile-tRNA-ligase"/>
</dbReference>
<keyword evidence="7 10" id="KW-0030">Aminoacyl-tRNA synthetase</keyword>
<feature type="binding site" evidence="10">
    <location>
        <position position="575"/>
    </location>
    <ligand>
        <name>L-isoleucyl-5'-AMP</name>
        <dbReference type="ChEBI" id="CHEBI:178002"/>
    </ligand>
</feature>
<dbReference type="PANTHER" id="PTHR42765:SF1">
    <property type="entry name" value="ISOLEUCINE--TRNA LIGASE, MITOCHONDRIAL"/>
    <property type="match status" value="1"/>
</dbReference>
<dbReference type="Gene3D" id="1.10.10.830">
    <property type="entry name" value="Ile-tRNA synthetase CP2 domain-like"/>
    <property type="match status" value="1"/>
</dbReference>
<dbReference type="Pfam" id="PF08264">
    <property type="entry name" value="Anticodon_1"/>
    <property type="match status" value="1"/>
</dbReference>
<dbReference type="InterPro" id="IPR009008">
    <property type="entry name" value="Val/Leu/Ile-tRNA-synth_edit"/>
</dbReference>
<dbReference type="Gene3D" id="3.40.50.620">
    <property type="entry name" value="HUPs"/>
    <property type="match status" value="2"/>
</dbReference>
<protein>
    <recommendedName>
        <fullName evidence="10">Isoleucine--tRNA ligase</fullName>
        <ecNumber evidence="10">6.1.1.5</ecNumber>
    </recommendedName>
    <alternativeName>
        <fullName evidence="10">Isoleucyl-tRNA synthetase</fullName>
        <shortName evidence="10">IleRS</shortName>
    </alternativeName>
</protein>
<feature type="domain" description="Aminoacyl-tRNA synthetase class Ia" evidence="11">
    <location>
        <begin position="29"/>
        <end position="653"/>
    </location>
</feature>
<evidence type="ECO:0000259" key="12">
    <source>
        <dbReference type="Pfam" id="PF08264"/>
    </source>
</evidence>
<feature type="short sequence motif" description="'KMSKS' region" evidence="10">
    <location>
        <begin position="616"/>
        <end position="620"/>
    </location>
</feature>
<dbReference type="PANTHER" id="PTHR42765">
    <property type="entry name" value="SOLEUCYL-TRNA SYNTHETASE"/>
    <property type="match status" value="1"/>
</dbReference>
<dbReference type="GO" id="GO:0004822">
    <property type="term" value="F:isoleucine-tRNA ligase activity"/>
    <property type="evidence" value="ECO:0007669"/>
    <property type="project" value="UniProtKB-EC"/>
</dbReference>